<evidence type="ECO:0000256" key="7">
    <source>
        <dbReference type="ARBA" id="ARBA00022490"/>
    </source>
</evidence>
<reference evidence="14 15" key="1">
    <citation type="submission" date="2016-07" db="EMBL/GenBank/DDBJ databases">
        <title>Pervasive Adenine N6-methylation of Active Genes in Fungi.</title>
        <authorList>
            <consortium name="DOE Joint Genome Institute"/>
            <person name="Mondo S.J."/>
            <person name="Dannebaum R.O."/>
            <person name="Kuo R.C."/>
            <person name="Labutti K."/>
            <person name="Haridas S."/>
            <person name="Kuo A."/>
            <person name="Salamov A."/>
            <person name="Ahrendt S.R."/>
            <person name="Lipzen A."/>
            <person name="Sullivan W."/>
            <person name="Andreopoulos W.B."/>
            <person name="Clum A."/>
            <person name="Lindquist E."/>
            <person name="Daum C."/>
            <person name="Ramamoorthy G.K."/>
            <person name="Gryganskyi A."/>
            <person name="Culley D."/>
            <person name="Magnuson J.K."/>
            <person name="James T.Y."/>
            <person name="O'Malley M.A."/>
            <person name="Stajich J.E."/>
            <person name="Spatafora J.W."/>
            <person name="Visel A."/>
            <person name="Grigoriev I.V."/>
        </authorList>
    </citation>
    <scope>NUCLEOTIDE SEQUENCE [LARGE SCALE GENOMIC DNA]</scope>
    <source>
        <strain evidence="14 15">JEL800</strain>
    </source>
</reference>
<evidence type="ECO:0000256" key="5">
    <source>
        <dbReference type="ARBA" id="ARBA00009880"/>
    </source>
</evidence>
<feature type="domain" description="BART" evidence="13">
    <location>
        <begin position="43"/>
        <end position="156"/>
    </location>
</feature>
<dbReference type="InterPro" id="IPR042541">
    <property type="entry name" value="BART_sf"/>
</dbReference>
<name>A0A1Y2BST6_9FUNG</name>
<dbReference type="InterPro" id="IPR038849">
    <property type="entry name" value="ARL2BP"/>
</dbReference>
<keyword evidence="12" id="KW-0966">Cell projection</keyword>
<evidence type="ECO:0000256" key="9">
    <source>
        <dbReference type="ARBA" id="ARBA00023128"/>
    </source>
</evidence>
<dbReference type="InterPro" id="IPR023379">
    <property type="entry name" value="BART_dom"/>
</dbReference>
<evidence type="ECO:0000256" key="12">
    <source>
        <dbReference type="ARBA" id="ARBA00023273"/>
    </source>
</evidence>
<dbReference type="AlphaFoldDB" id="A0A1Y2BST6"/>
<keyword evidence="10" id="KW-0206">Cytoskeleton</keyword>
<dbReference type="OrthoDB" id="302784at2759"/>
<keyword evidence="15" id="KW-1185">Reference proteome</keyword>
<evidence type="ECO:0000256" key="10">
    <source>
        <dbReference type="ARBA" id="ARBA00023212"/>
    </source>
</evidence>
<dbReference type="GO" id="GO:0005758">
    <property type="term" value="C:mitochondrial intermembrane space"/>
    <property type="evidence" value="ECO:0007669"/>
    <property type="project" value="UniProtKB-SubCell"/>
</dbReference>
<comment type="subcellular location">
    <subcellularLocation>
        <location evidence="1">Cytoplasm</location>
        <location evidence="1">Cytoskeleton</location>
        <location evidence="1">Cilium basal body</location>
    </subcellularLocation>
    <subcellularLocation>
        <location evidence="3">Cytoplasm</location>
        <location evidence="3">Cytoskeleton</location>
        <location evidence="3">Microtubule organizing center</location>
        <location evidence="3">Centrosome</location>
    </subcellularLocation>
    <subcellularLocation>
        <location evidence="4">Mitochondrion intermembrane space</location>
    </subcellularLocation>
    <subcellularLocation>
        <location evidence="2">Nucleus</location>
    </subcellularLocation>
</comment>
<comment type="similarity">
    <text evidence="5">Belongs to the ARL2BP family.</text>
</comment>
<dbReference type="STRING" id="329046.A0A1Y2BST6"/>
<dbReference type="GO" id="GO:0005634">
    <property type="term" value="C:nucleus"/>
    <property type="evidence" value="ECO:0007669"/>
    <property type="project" value="UniProtKB-SubCell"/>
</dbReference>
<dbReference type="PANTHER" id="PTHR15487">
    <property type="entry name" value="ADP-RIBOSYLATION FACTOR-LIKE PROTEIN 2-BINDING PROTEIN"/>
    <property type="match status" value="1"/>
</dbReference>
<evidence type="ECO:0000256" key="11">
    <source>
        <dbReference type="ARBA" id="ARBA00023242"/>
    </source>
</evidence>
<keyword evidence="11" id="KW-0539">Nucleus</keyword>
<evidence type="ECO:0000256" key="8">
    <source>
        <dbReference type="ARBA" id="ARBA00023069"/>
    </source>
</evidence>
<gene>
    <name evidence="14" type="ORF">BCR33DRAFT_663259</name>
</gene>
<dbReference type="GO" id="GO:0051457">
    <property type="term" value="P:maintenance of protein location in nucleus"/>
    <property type="evidence" value="ECO:0007669"/>
    <property type="project" value="TreeGrafter"/>
</dbReference>
<evidence type="ECO:0000313" key="14">
    <source>
        <dbReference type="EMBL" id="ORY37806.1"/>
    </source>
</evidence>
<dbReference type="PANTHER" id="PTHR15487:SF4">
    <property type="entry name" value="ADP-RIBOSYLATION FACTOR-LIKE PROTEIN 2-BINDING PROTEIN"/>
    <property type="match status" value="1"/>
</dbReference>
<dbReference type="Gene3D" id="1.20.1520.10">
    <property type="entry name" value="ADP-ribosylation factor-like 2-binding protein, domain"/>
    <property type="match status" value="1"/>
</dbReference>
<evidence type="ECO:0000256" key="1">
    <source>
        <dbReference type="ARBA" id="ARBA00004120"/>
    </source>
</evidence>
<evidence type="ECO:0000256" key="4">
    <source>
        <dbReference type="ARBA" id="ARBA00004569"/>
    </source>
</evidence>
<sequence length="179" mass="20214">MAATSSKQIVDISASIQASNDSMDWDDEDLMESGSASEEDQLFDLIVGTLEDLLMDDSFVDFQNKFMEKNCKHFSTTEDENKLIYMDIFSAYTAKVEAYIEKKLRAEIPEFNMNDFLDLLRSRPEQLEGDVFDMMASIGDFSAFKEMMVSFKQEQEGSGIDLSGLLAVTNSKSQIGVRK</sequence>
<dbReference type="Proteomes" id="UP000193642">
    <property type="component" value="Unassembled WGS sequence"/>
</dbReference>
<protein>
    <recommendedName>
        <fullName evidence="6">ADP-ribosylation factor-like protein 2-binding protein</fullName>
    </recommendedName>
</protein>
<organism evidence="14 15">
    <name type="scientific">Rhizoclosmatium globosum</name>
    <dbReference type="NCBI Taxonomy" id="329046"/>
    <lineage>
        <taxon>Eukaryota</taxon>
        <taxon>Fungi</taxon>
        <taxon>Fungi incertae sedis</taxon>
        <taxon>Chytridiomycota</taxon>
        <taxon>Chytridiomycota incertae sedis</taxon>
        <taxon>Chytridiomycetes</taxon>
        <taxon>Chytridiales</taxon>
        <taxon>Chytriomycetaceae</taxon>
        <taxon>Rhizoclosmatium</taxon>
    </lineage>
</organism>
<dbReference type="EMBL" id="MCGO01000048">
    <property type="protein sequence ID" value="ORY37806.1"/>
    <property type="molecule type" value="Genomic_DNA"/>
</dbReference>
<accession>A0A1Y2BST6</accession>
<keyword evidence="7" id="KW-0963">Cytoplasm</keyword>
<evidence type="ECO:0000256" key="2">
    <source>
        <dbReference type="ARBA" id="ARBA00004123"/>
    </source>
</evidence>
<dbReference type="Pfam" id="PF11527">
    <property type="entry name" value="ARL2_Bind_BART"/>
    <property type="match status" value="1"/>
</dbReference>
<evidence type="ECO:0000313" key="15">
    <source>
        <dbReference type="Proteomes" id="UP000193642"/>
    </source>
</evidence>
<evidence type="ECO:0000256" key="6">
    <source>
        <dbReference type="ARBA" id="ARBA00014849"/>
    </source>
</evidence>
<comment type="caution">
    <text evidence="14">The sequence shown here is derived from an EMBL/GenBank/DDBJ whole genome shotgun (WGS) entry which is preliminary data.</text>
</comment>
<keyword evidence="9" id="KW-0496">Mitochondrion</keyword>
<evidence type="ECO:0000259" key="13">
    <source>
        <dbReference type="Pfam" id="PF11527"/>
    </source>
</evidence>
<proteinExistence type="inferred from homology"/>
<keyword evidence="8" id="KW-0969">Cilium</keyword>
<evidence type="ECO:0000256" key="3">
    <source>
        <dbReference type="ARBA" id="ARBA00004300"/>
    </source>
</evidence>